<evidence type="ECO:0000313" key="3">
    <source>
        <dbReference type="Proteomes" id="UP000829494"/>
    </source>
</evidence>
<dbReference type="EMBL" id="CP094298">
    <property type="protein sequence ID" value="UNZ01162.1"/>
    <property type="molecule type" value="Genomic_DNA"/>
</dbReference>
<proteinExistence type="predicted"/>
<dbReference type="RefSeq" id="WP_003979448.1">
    <property type="nucleotide sequence ID" value="NZ_CP043497.1"/>
</dbReference>
<dbReference type="Proteomes" id="UP000829494">
    <property type="component" value="Chromosome"/>
</dbReference>
<feature type="region of interest" description="Disordered" evidence="1">
    <location>
        <begin position="152"/>
        <end position="188"/>
    </location>
</feature>
<name>A0ABY3YT83_STRRM</name>
<sequence length="188" mass="20561">MEPTVQRNLIPRDGTLHLVGALDALKAKAADNAQKWHLLDESGRIPAEPSFTELFEHVTGAQDLSRDVLRLTGDFATSPHSTSRADHATLDHLARASTMAAHAASHFSETAEAALRLPRTPADQHYLKNRMVIDHATARAYLRRTSEALGDTVKELNGQLDSHRMSPTPSHRESPVPPPSPGPSGRHR</sequence>
<gene>
    <name evidence="2" type="ORF">SRIMR7_03315</name>
</gene>
<organism evidence="2 3">
    <name type="scientific">Streptomyces rimosus subsp. rimosus</name>
    <dbReference type="NCBI Taxonomy" id="132474"/>
    <lineage>
        <taxon>Bacteria</taxon>
        <taxon>Bacillati</taxon>
        <taxon>Actinomycetota</taxon>
        <taxon>Actinomycetes</taxon>
        <taxon>Kitasatosporales</taxon>
        <taxon>Streptomycetaceae</taxon>
        <taxon>Streptomyces</taxon>
    </lineage>
</organism>
<protein>
    <submittedName>
        <fullName evidence="2">Uncharacterized protein</fullName>
    </submittedName>
</protein>
<dbReference type="GeneID" id="66859763"/>
<keyword evidence="3" id="KW-1185">Reference proteome</keyword>
<evidence type="ECO:0000256" key="1">
    <source>
        <dbReference type="SAM" id="MobiDB-lite"/>
    </source>
</evidence>
<evidence type="ECO:0000313" key="2">
    <source>
        <dbReference type="EMBL" id="UNZ01162.1"/>
    </source>
</evidence>
<accession>A0ABY3YT83</accession>
<reference evidence="2 3" key="1">
    <citation type="submission" date="2022-03" db="EMBL/GenBank/DDBJ databases">
        <title>Complete genome of Streptomyces rimosus ssp. rimosus R7 (=ATCC 10970).</title>
        <authorList>
            <person name="Beganovic S."/>
            <person name="Ruckert C."/>
            <person name="Busche T."/>
            <person name="Kalinowski J."/>
            <person name="Wittmann C."/>
        </authorList>
    </citation>
    <scope>NUCLEOTIDE SEQUENCE [LARGE SCALE GENOMIC DNA]</scope>
    <source>
        <strain evidence="2 3">R7</strain>
    </source>
</reference>